<sequence length="60" mass="6648">MRLFFVKGYGTLKAADLALSFFGRKISSSKRQGHVSYKASGEVALSGHYDGEHDHDDDED</sequence>
<dbReference type="GeneID" id="95376534"/>
<gene>
    <name evidence="1" type="ORF">M5X16_10895</name>
</gene>
<organism evidence="1 2">
    <name type="scientific">Paenibacillus chitinolyticus</name>
    <dbReference type="NCBI Taxonomy" id="79263"/>
    <lineage>
        <taxon>Bacteria</taxon>
        <taxon>Bacillati</taxon>
        <taxon>Bacillota</taxon>
        <taxon>Bacilli</taxon>
        <taxon>Bacillales</taxon>
        <taxon>Paenibacillaceae</taxon>
        <taxon>Paenibacillus</taxon>
    </lineage>
</organism>
<accession>A0ABT4FCQ4</accession>
<name>A0ABT4FCQ4_9BACL</name>
<proteinExistence type="predicted"/>
<comment type="caution">
    <text evidence="1">The sequence shown here is derived from an EMBL/GenBank/DDBJ whole genome shotgun (WGS) entry which is preliminary data.</text>
</comment>
<evidence type="ECO:0000313" key="2">
    <source>
        <dbReference type="Proteomes" id="UP001527202"/>
    </source>
</evidence>
<protein>
    <submittedName>
        <fullName evidence="1">Uncharacterized protein</fullName>
    </submittedName>
</protein>
<dbReference type="Proteomes" id="UP001527202">
    <property type="component" value="Unassembled WGS sequence"/>
</dbReference>
<dbReference type="EMBL" id="JAMDMJ010000013">
    <property type="protein sequence ID" value="MCY9596279.1"/>
    <property type="molecule type" value="Genomic_DNA"/>
</dbReference>
<dbReference type="RefSeq" id="WP_129112505.1">
    <property type="nucleotide sequence ID" value="NZ_CP026520.1"/>
</dbReference>
<reference evidence="1 2" key="1">
    <citation type="submission" date="2022-05" db="EMBL/GenBank/DDBJ databases">
        <title>Genome Sequencing of Bee-Associated Microbes.</title>
        <authorList>
            <person name="Dunlap C."/>
        </authorList>
    </citation>
    <scope>NUCLEOTIDE SEQUENCE [LARGE SCALE GENOMIC DNA]</scope>
    <source>
        <strain evidence="1 2">NRRL B-23120</strain>
    </source>
</reference>
<keyword evidence="2" id="KW-1185">Reference proteome</keyword>
<evidence type="ECO:0000313" key="1">
    <source>
        <dbReference type="EMBL" id="MCY9596279.1"/>
    </source>
</evidence>